<dbReference type="InterPro" id="IPR050463">
    <property type="entry name" value="Gfo/Idh/MocA_oxidrdct_glycsds"/>
</dbReference>
<dbReference type="EMBL" id="JAFLVR010000067">
    <property type="protein sequence ID" value="MBO0454602.1"/>
    <property type="molecule type" value="Genomic_DNA"/>
</dbReference>
<dbReference type="Gene3D" id="3.40.50.720">
    <property type="entry name" value="NAD(P)-binding Rossmann-like Domain"/>
    <property type="match status" value="1"/>
</dbReference>
<evidence type="ECO:0000259" key="2">
    <source>
        <dbReference type="Pfam" id="PF01408"/>
    </source>
</evidence>
<organism evidence="3 4">
    <name type="scientific">Candidatus Enterococcus murrayae</name>
    <dbReference type="NCBI Taxonomy" id="2815321"/>
    <lineage>
        <taxon>Bacteria</taxon>
        <taxon>Bacillati</taxon>
        <taxon>Bacillota</taxon>
        <taxon>Bacilli</taxon>
        <taxon>Lactobacillales</taxon>
        <taxon>Enterococcaceae</taxon>
        <taxon>Enterococcus</taxon>
    </lineage>
</organism>
<dbReference type="PANTHER" id="PTHR43818:SF11">
    <property type="entry name" value="BCDNA.GH03377"/>
    <property type="match status" value="1"/>
</dbReference>
<evidence type="ECO:0000256" key="1">
    <source>
        <dbReference type="ARBA" id="ARBA00023002"/>
    </source>
</evidence>
<evidence type="ECO:0000313" key="4">
    <source>
        <dbReference type="Proteomes" id="UP000664495"/>
    </source>
</evidence>
<dbReference type="PANTHER" id="PTHR43818">
    <property type="entry name" value="BCDNA.GH03377"/>
    <property type="match status" value="1"/>
</dbReference>
<dbReference type="Gene3D" id="3.30.360.10">
    <property type="entry name" value="Dihydrodipicolinate Reductase, domain 2"/>
    <property type="match status" value="1"/>
</dbReference>
<reference evidence="3 4" key="1">
    <citation type="submission" date="2021-03" db="EMBL/GenBank/DDBJ databases">
        <title>Enterococcal diversity collection.</title>
        <authorList>
            <person name="Gilmore M.S."/>
            <person name="Schwartzman J."/>
            <person name="Van Tyne D."/>
            <person name="Martin M."/>
            <person name="Earl A.M."/>
            <person name="Manson A.L."/>
            <person name="Straub T."/>
            <person name="Salamzade R."/>
            <person name="Saavedra J."/>
            <person name="Lebreton F."/>
            <person name="Prichula J."/>
            <person name="Schaufler K."/>
            <person name="Gaca A."/>
            <person name="Sgardioli B."/>
            <person name="Wagenaar J."/>
            <person name="Strong T."/>
        </authorList>
    </citation>
    <scope>NUCLEOTIDE SEQUENCE [LARGE SCALE GENOMIC DNA]</scope>
    <source>
        <strain evidence="3 4">MJM16</strain>
    </source>
</reference>
<comment type="caution">
    <text evidence="3">The sequence shown here is derived from an EMBL/GenBank/DDBJ whole genome shotgun (WGS) entry which is preliminary data.</text>
</comment>
<name>A0ABS3HMC2_9ENTE</name>
<dbReference type="SUPFAM" id="SSF51735">
    <property type="entry name" value="NAD(P)-binding Rossmann-fold domains"/>
    <property type="match status" value="1"/>
</dbReference>
<dbReference type="RefSeq" id="WP_207110334.1">
    <property type="nucleotide sequence ID" value="NZ_JAFLVR010000067.1"/>
</dbReference>
<dbReference type="InterPro" id="IPR000683">
    <property type="entry name" value="Gfo/Idh/MocA-like_OxRdtase_N"/>
</dbReference>
<evidence type="ECO:0000313" key="3">
    <source>
        <dbReference type="EMBL" id="MBO0454602.1"/>
    </source>
</evidence>
<dbReference type="Pfam" id="PF01408">
    <property type="entry name" value="GFO_IDH_MocA"/>
    <property type="match status" value="1"/>
</dbReference>
<dbReference type="InterPro" id="IPR036291">
    <property type="entry name" value="NAD(P)-bd_dom_sf"/>
</dbReference>
<gene>
    <name evidence="3" type="ORF">JZO85_20270</name>
</gene>
<dbReference type="Proteomes" id="UP000664495">
    <property type="component" value="Unassembled WGS sequence"/>
</dbReference>
<feature type="domain" description="Gfo/Idh/MocA-like oxidoreductase N-terminal" evidence="2">
    <location>
        <begin position="2"/>
        <end position="118"/>
    </location>
</feature>
<proteinExistence type="predicted"/>
<protein>
    <submittedName>
        <fullName evidence="3">Gfo/Idh/MocA family oxidoreductase</fullName>
    </submittedName>
</protein>
<keyword evidence="1" id="KW-0560">Oxidoreductase</keyword>
<accession>A0ABS3HMC2</accession>
<sequence>MVKIGILGTGFGVVHVETFVNHPLVSEIVVFSRKQESLDPIIKQFGVISTTKLEDILTDPDIKIVTIALPPKLQVEFAIKAMEHGKDVICEIPVSPILADIEKLTAVSHQTGKRVLVDLFDRFTTPAKIAHEMINSGEYGRVCHVSMTNAAGPVWGNHPLPLNALPMEMSYSDFDFLSWCLGDLQVKSVAAVERDEHSSAVSTLLEGLNGLPIVLTNSALPTKVYAVQSCWQLFFEEATLSYYEKSWSTAGDNKAEMLLYSDDEVQSIDLPKHNHYFASLDYSLRKIVSGEKGLTDLEQSIPALKLVMELEQQLKS</sequence>
<keyword evidence="4" id="KW-1185">Reference proteome</keyword>